<protein>
    <recommendedName>
        <fullName evidence="2">SWIM-type domain-containing protein</fullName>
    </recommendedName>
</protein>
<dbReference type="Proteomes" id="UP000297540">
    <property type="component" value="Unassembled WGS sequence"/>
</dbReference>
<proteinExistence type="predicted"/>
<accession>A0A4Y8SE66</accession>
<keyword evidence="1" id="KW-0862">Zinc</keyword>
<keyword evidence="4" id="KW-1185">Reference proteome</keyword>
<dbReference type="EMBL" id="SOZE01000013">
    <property type="protein sequence ID" value="TFF36867.1"/>
    <property type="molecule type" value="Genomic_DNA"/>
</dbReference>
<name>A0A4Y8SE66_9SPHI</name>
<sequence>MALTFKNYTKELPKELLQLAEKNTVRECDETEAGQFVAYVDEGNNSFDVSITMLPGNEIGKSDCDCGTKIAYCRHKIALLNHIVKDRKPKSALKLKKKESATETLMNGVEFAMLKEWVTGIIRKNKDIELAFVQYFSAKNKEYEPEDVVKLVSNAVKAAGCNKKNVDASQVKKLVELWAEVLKPIVDHYYLGVMDENAFKNLHTMLQCCYQFQFGINTTSVRITKYLEAILKDSETPINNLQNDEAWYRATGFFINNLFEGKNEVRMYYLLHLQAIINAAGTEKRGKLIAALAGQYKKVKPDALLNGDHYTKVIFGLVNDNNLFPVYYDMFKPIHFENGFNEKLIALLIENNHTELAEKYCNQQIKANYRDEYNVAYFKLLKQIYTASTDEANLANVLTQLFPYDFNFDDYLFILARLQPDEQKKWRTKVLTKARNTSHGPDTRALEFCFKLMEHEGNYKKMIDYIESKTPYRLILQYFEPMVAADKAKLLNALVRKSDDSWFYSEMRQKEAEDFVPQLFELAKKYFSTDYLMLLIKEQEKNRYSNKLNNLLAYVKKQLFT</sequence>
<evidence type="ECO:0000256" key="1">
    <source>
        <dbReference type="PROSITE-ProRule" id="PRU00325"/>
    </source>
</evidence>
<evidence type="ECO:0000313" key="3">
    <source>
        <dbReference type="EMBL" id="TFF36867.1"/>
    </source>
</evidence>
<dbReference type="PROSITE" id="PS50966">
    <property type="entry name" value="ZF_SWIM"/>
    <property type="match status" value="1"/>
</dbReference>
<keyword evidence="1" id="KW-0479">Metal-binding</keyword>
<dbReference type="RefSeq" id="WP_133231741.1">
    <property type="nucleotide sequence ID" value="NZ_SOZE01000013.1"/>
</dbReference>
<reference evidence="3 4" key="1">
    <citation type="journal article" date="2017" name="Int. J. Syst. Evol. Microbiol.">
        <title>Mucilaginibacterpsychrotolerans sp. nov., isolated from peatlands.</title>
        <authorList>
            <person name="Deng Y."/>
            <person name="Shen L."/>
            <person name="Xu B."/>
            <person name="Liu Y."/>
            <person name="Gu Z."/>
            <person name="Liu H."/>
            <person name="Zhou Y."/>
        </authorList>
    </citation>
    <scope>NUCLEOTIDE SEQUENCE [LARGE SCALE GENOMIC DNA]</scope>
    <source>
        <strain evidence="3 4">NH7-4</strain>
    </source>
</reference>
<feature type="domain" description="SWIM-type" evidence="2">
    <location>
        <begin position="47"/>
        <end position="84"/>
    </location>
</feature>
<organism evidence="3 4">
    <name type="scientific">Mucilaginibacter psychrotolerans</name>
    <dbReference type="NCBI Taxonomy" id="1524096"/>
    <lineage>
        <taxon>Bacteria</taxon>
        <taxon>Pseudomonadati</taxon>
        <taxon>Bacteroidota</taxon>
        <taxon>Sphingobacteriia</taxon>
        <taxon>Sphingobacteriales</taxon>
        <taxon>Sphingobacteriaceae</taxon>
        <taxon>Mucilaginibacter</taxon>
    </lineage>
</organism>
<dbReference type="AlphaFoldDB" id="A0A4Y8SE66"/>
<comment type="caution">
    <text evidence="3">The sequence shown here is derived from an EMBL/GenBank/DDBJ whole genome shotgun (WGS) entry which is preliminary data.</text>
</comment>
<keyword evidence="1" id="KW-0863">Zinc-finger</keyword>
<gene>
    <name evidence="3" type="ORF">E2R66_13950</name>
</gene>
<evidence type="ECO:0000313" key="4">
    <source>
        <dbReference type="Proteomes" id="UP000297540"/>
    </source>
</evidence>
<dbReference type="InterPro" id="IPR007527">
    <property type="entry name" value="Znf_SWIM"/>
</dbReference>
<dbReference type="OrthoDB" id="1231906at2"/>
<evidence type="ECO:0000259" key="2">
    <source>
        <dbReference type="PROSITE" id="PS50966"/>
    </source>
</evidence>
<dbReference type="GO" id="GO:0008270">
    <property type="term" value="F:zinc ion binding"/>
    <property type="evidence" value="ECO:0007669"/>
    <property type="project" value="UniProtKB-KW"/>
</dbReference>